<evidence type="ECO:0000256" key="1">
    <source>
        <dbReference type="ARBA" id="ARBA00000013"/>
    </source>
</evidence>
<feature type="binding site" evidence="18">
    <location>
        <position position="166"/>
    </location>
    <ligand>
        <name>(6S)-NADPHX</name>
        <dbReference type="ChEBI" id="CHEBI:64076"/>
    </ligand>
</feature>
<dbReference type="GO" id="GO:0046872">
    <property type="term" value="F:metal ion binding"/>
    <property type="evidence" value="ECO:0007669"/>
    <property type="project" value="UniProtKB-UniRule"/>
</dbReference>
<evidence type="ECO:0000256" key="10">
    <source>
        <dbReference type="ARBA" id="ARBA00023027"/>
    </source>
</evidence>
<dbReference type="NCBIfam" id="TIGR00197">
    <property type="entry name" value="yjeF_nterm"/>
    <property type="match status" value="1"/>
</dbReference>
<feature type="binding site" evidence="17">
    <location>
        <begin position="426"/>
        <end position="430"/>
    </location>
    <ligand>
        <name>AMP</name>
        <dbReference type="ChEBI" id="CHEBI:456215"/>
    </ligand>
</feature>
<feature type="domain" description="YjeF C-terminal" evidence="20">
    <location>
        <begin position="233"/>
        <end position="515"/>
    </location>
</feature>
<comment type="catalytic activity">
    <reaction evidence="2 18 19">
        <text>(6R)-NADPHX = (6S)-NADPHX</text>
        <dbReference type="Rhea" id="RHEA:32227"/>
        <dbReference type="ChEBI" id="CHEBI:64076"/>
        <dbReference type="ChEBI" id="CHEBI:64077"/>
        <dbReference type="EC" id="5.1.99.6"/>
    </reaction>
</comment>
<accession>U4QWY6</accession>
<evidence type="ECO:0000256" key="12">
    <source>
        <dbReference type="ARBA" id="ARBA00023239"/>
    </source>
</evidence>
<dbReference type="GO" id="GO:0052855">
    <property type="term" value="F:ADP-dependent NAD(P)H-hydrate dehydratase activity"/>
    <property type="evidence" value="ECO:0007669"/>
    <property type="project" value="UniProtKB-UniRule"/>
</dbReference>
<dbReference type="GO" id="GO:0046496">
    <property type="term" value="P:nicotinamide nucleotide metabolic process"/>
    <property type="evidence" value="ECO:0007669"/>
    <property type="project" value="UniProtKB-UniRule"/>
</dbReference>
<comment type="cofactor">
    <cofactor evidence="18 19">
        <name>K(+)</name>
        <dbReference type="ChEBI" id="CHEBI:29103"/>
    </cofactor>
    <text evidence="18 19">Binds 1 potassium ion per subunit.</text>
</comment>
<keyword evidence="12 17" id="KW-0456">Lyase</keyword>
<evidence type="ECO:0000256" key="19">
    <source>
        <dbReference type="PIRNR" id="PIRNR017184"/>
    </source>
</evidence>
<comment type="similarity">
    <text evidence="17">Belongs to the NnrD/CARKD family.</text>
</comment>
<feature type="binding site" evidence="18">
    <location>
        <position position="133"/>
    </location>
    <ligand>
        <name>K(+)</name>
        <dbReference type="ChEBI" id="CHEBI:29103"/>
    </ligand>
</feature>
<dbReference type="OrthoDB" id="9806925at2"/>
<comment type="catalytic activity">
    <reaction evidence="16 17 19">
        <text>(6S)-NADPHX + ADP = AMP + phosphate + NADPH + H(+)</text>
        <dbReference type="Rhea" id="RHEA:32235"/>
        <dbReference type="ChEBI" id="CHEBI:15378"/>
        <dbReference type="ChEBI" id="CHEBI:43474"/>
        <dbReference type="ChEBI" id="CHEBI:57783"/>
        <dbReference type="ChEBI" id="CHEBI:64076"/>
        <dbReference type="ChEBI" id="CHEBI:456215"/>
        <dbReference type="ChEBI" id="CHEBI:456216"/>
        <dbReference type="EC" id="4.2.1.136"/>
    </reaction>
</comment>
<sequence length="516" mass="55040">MKAVTGKEMGMIDKYCIDNIGIPGIVLMENAALKVVRHVNLYLGKEHPLPIHAVIIAGKGNNAGDAFAVARHLWIQGKKIELYCLFGKEALTGDAKVNFEILESMDLPVKYLGVNSTQEELCTDIEKAELVLDGIFGTGFRGEIQGIFKQVTDIVNRYSRHTISIDIASGIDSATGRTSETCIKAHKTVTFQCPKIGQLVYPGADYTGELVVESIGMPSQAVEYITETTTWLDREYVKSLIPSRKAEYNKGNCGKVAVVSGSTGMAGSGCLTAKACLRTGSGLVYMAVPSNLINICQTVVPEAVAVNLAESRDAISEKNLDEITELLKKCDVAAIGPGLSSEKSLYNIIKRVAETSDLPMIIDADALNIIAQNTELFRIFKNQVVVTPHPGEMSRLTGLSISYIQDNRIEVTKKFAALWGVTVVLKGARTVIANKKGHVYINSTGNAGMATAGSGDSLTGIIASLVGQGADAASAAIAGVYLHGRAGDIAARSKGEYGLNAMDIVENIPVAILETI</sequence>
<evidence type="ECO:0000256" key="13">
    <source>
        <dbReference type="ARBA" id="ARBA00023268"/>
    </source>
</evidence>
<dbReference type="HAMAP" id="MF_01966">
    <property type="entry name" value="NADHX_epimerase"/>
    <property type="match status" value="1"/>
</dbReference>
<evidence type="ECO:0000256" key="5">
    <source>
        <dbReference type="ARBA" id="ARBA00022723"/>
    </source>
</evidence>
<dbReference type="GO" id="GO:0052856">
    <property type="term" value="F:NAD(P)HX epimerase activity"/>
    <property type="evidence" value="ECO:0007669"/>
    <property type="project" value="UniProtKB-UniRule"/>
</dbReference>
<dbReference type="GO" id="GO:0110051">
    <property type="term" value="P:metabolite repair"/>
    <property type="evidence" value="ECO:0007669"/>
    <property type="project" value="TreeGrafter"/>
</dbReference>
<dbReference type="EC" id="5.1.99.6" evidence="19"/>
<dbReference type="SUPFAM" id="SSF53613">
    <property type="entry name" value="Ribokinase-like"/>
    <property type="match status" value="1"/>
</dbReference>
<dbReference type="PROSITE" id="PS51383">
    <property type="entry name" value="YJEF_C_3"/>
    <property type="match status" value="1"/>
</dbReference>
<dbReference type="HAMAP" id="MF_01965">
    <property type="entry name" value="NADHX_dehydratase"/>
    <property type="match status" value="1"/>
</dbReference>
<dbReference type="NCBIfam" id="TIGR00196">
    <property type="entry name" value="yjeF_cterm"/>
    <property type="match status" value="1"/>
</dbReference>
<dbReference type="InterPro" id="IPR030677">
    <property type="entry name" value="Nnr"/>
</dbReference>
<dbReference type="InterPro" id="IPR036652">
    <property type="entry name" value="YjeF_N_dom_sf"/>
</dbReference>
<dbReference type="Gene3D" id="3.40.50.10260">
    <property type="entry name" value="YjeF N-terminal domain"/>
    <property type="match status" value="1"/>
</dbReference>
<comment type="function">
    <text evidence="14 19">Bifunctional enzyme that catalyzes the epimerization of the S- and R-forms of NAD(P)HX and the dehydration of the S-form of NAD(P)HX at the expense of ADP, which is converted to AMP. This allows the repair of both epimers of NAD(P)HX, a damaged form of NAD(P)H that is a result of enzymatic or heat-dependent hydration.</text>
</comment>
<keyword evidence="7 17" id="KW-0067">ATP-binding</keyword>
<comment type="subunit">
    <text evidence="17">Homotetramer.</text>
</comment>
<keyword evidence="11 18" id="KW-0413">Isomerase</keyword>
<keyword evidence="13" id="KW-0511">Multifunctional enzyme</keyword>
<reference evidence="22 23" key="1">
    <citation type="journal article" date="2013" name="Genome Announc.">
        <title>Draft Genome Sequence of the Cellulolytic Bacterium Clostridium papyrosolvens C7 (ATCC 700395).</title>
        <authorList>
            <person name="Zepeda V."/>
            <person name="Dassa B."/>
            <person name="Borovok I."/>
            <person name="Lamed R."/>
            <person name="Bayer E.A."/>
            <person name="Cate J.H."/>
        </authorList>
    </citation>
    <scope>NUCLEOTIDE SEQUENCE [LARGE SCALE GENOMIC DNA]</scope>
    <source>
        <strain evidence="22 23">C7</strain>
    </source>
</reference>
<dbReference type="Pfam" id="PF03853">
    <property type="entry name" value="YjeF_N"/>
    <property type="match status" value="1"/>
</dbReference>
<evidence type="ECO:0000256" key="8">
    <source>
        <dbReference type="ARBA" id="ARBA00022857"/>
    </source>
</evidence>
<dbReference type="InterPro" id="IPR004443">
    <property type="entry name" value="YjeF_N_dom"/>
</dbReference>
<dbReference type="GO" id="GO:0016301">
    <property type="term" value="F:kinase activity"/>
    <property type="evidence" value="ECO:0007669"/>
    <property type="project" value="UniProtKB-KW"/>
</dbReference>
<keyword evidence="8 17" id="KW-0521">NADP</keyword>
<evidence type="ECO:0000256" key="17">
    <source>
        <dbReference type="HAMAP-Rule" id="MF_01965"/>
    </source>
</evidence>
<dbReference type="PROSITE" id="PS51385">
    <property type="entry name" value="YJEF_N"/>
    <property type="match status" value="1"/>
</dbReference>
<feature type="binding site" evidence="17">
    <location>
        <position position="338"/>
    </location>
    <ligand>
        <name>(6S)-NADPHX</name>
        <dbReference type="ChEBI" id="CHEBI:64076"/>
    </ligand>
</feature>
<comment type="catalytic activity">
    <reaction evidence="1 18 19">
        <text>(6R)-NADHX = (6S)-NADHX</text>
        <dbReference type="Rhea" id="RHEA:32215"/>
        <dbReference type="ChEBI" id="CHEBI:64074"/>
        <dbReference type="ChEBI" id="CHEBI:64075"/>
        <dbReference type="EC" id="5.1.99.6"/>
    </reaction>
</comment>
<proteinExistence type="inferred from homology"/>
<feature type="binding site" evidence="17">
    <location>
        <position position="389"/>
    </location>
    <ligand>
        <name>(6S)-NADPHX</name>
        <dbReference type="ChEBI" id="CHEBI:64076"/>
    </ligand>
</feature>
<evidence type="ECO:0000256" key="14">
    <source>
        <dbReference type="ARBA" id="ARBA00025153"/>
    </source>
</evidence>
<evidence type="ECO:0000259" key="20">
    <source>
        <dbReference type="PROSITE" id="PS51383"/>
    </source>
</evidence>
<comment type="caution">
    <text evidence="22">The sequence shown here is derived from an EMBL/GenBank/DDBJ whole genome shotgun (WGS) entry which is preliminary data.</text>
</comment>
<dbReference type="InterPro" id="IPR029056">
    <property type="entry name" value="Ribokinase-like"/>
</dbReference>
<organism evidence="22 23">
    <name type="scientific">Ruminiclostridium papyrosolvens C7</name>
    <dbReference type="NCBI Taxonomy" id="1330534"/>
    <lineage>
        <taxon>Bacteria</taxon>
        <taxon>Bacillati</taxon>
        <taxon>Bacillota</taxon>
        <taxon>Clostridia</taxon>
        <taxon>Eubacteriales</taxon>
        <taxon>Oscillospiraceae</taxon>
        <taxon>Ruminiclostridium</taxon>
    </lineage>
</organism>
<evidence type="ECO:0000313" key="22">
    <source>
        <dbReference type="EMBL" id="EPR08056.1"/>
    </source>
</evidence>
<dbReference type="GO" id="GO:0005524">
    <property type="term" value="F:ATP binding"/>
    <property type="evidence" value="ECO:0007669"/>
    <property type="project" value="UniProtKB-UniRule"/>
</dbReference>
<feature type="domain" description="YjeF N-terminal" evidence="21">
    <location>
        <begin position="9"/>
        <end position="223"/>
    </location>
</feature>
<dbReference type="Gene3D" id="3.40.1190.20">
    <property type="match status" value="1"/>
</dbReference>
<keyword evidence="5 18" id="KW-0479">Metal-binding</keyword>
<keyword evidence="22" id="KW-0418">Kinase</keyword>
<dbReference type="Pfam" id="PF01256">
    <property type="entry name" value="Carb_kinase"/>
    <property type="match status" value="1"/>
</dbReference>
<comment type="function">
    <text evidence="17">Catalyzes the dehydration of the S-form of NAD(P)HX at the expense of ADP, which is converted to AMP. Together with NAD(P)HX epimerase, which catalyzes the epimerization of the S- and R-forms, the enzyme allows the repair of both epimers of NAD(P)HX, a damaged form of NAD(P)H that is a result of enzymatic or heat-dependent hydration.</text>
</comment>
<comment type="similarity">
    <text evidence="18">Belongs to the NnrE/AIBP family.</text>
</comment>
<evidence type="ECO:0000256" key="3">
    <source>
        <dbReference type="ARBA" id="ARBA00006001"/>
    </source>
</evidence>
<comment type="similarity">
    <text evidence="3 19">In the N-terminal section; belongs to the NnrE/AIBP family.</text>
</comment>
<gene>
    <name evidence="17" type="primary">nnrD</name>
    <name evidence="18" type="synonym">nnrE</name>
    <name evidence="22" type="ORF">L323_19055</name>
</gene>
<protein>
    <recommendedName>
        <fullName evidence="19">Bifunctional NAD(P)H-hydrate repair enzyme</fullName>
    </recommendedName>
    <alternativeName>
        <fullName evidence="19">Nicotinamide nucleotide repair protein</fullName>
    </alternativeName>
    <domain>
        <recommendedName>
            <fullName evidence="19">ADP-dependent (S)-NAD(P)H-hydrate dehydratase</fullName>
            <ecNumber evidence="19">4.2.1.136</ecNumber>
        </recommendedName>
        <alternativeName>
            <fullName evidence="19">ADP-dependent NAD(P)HX dehydratase</fullName>
        </alternativeName>
    </domain>
    <domain>
        <recommendedName>
            <fullName evidence="19">NAD(P)H-hydrate epimerase</fullName>
            <ecNumber evidence="19">5.1.99.6</ecNumber>
        </recommendedName>
    </domain>
</protein>
<keyword evidence="22" id="KW-0808">Transferase</keyword>
<evidence type="ECO:0000256" key="7">
    <source>
        <dbReference type="ARBA" id="ARBA00022840"/>
    </source>
</evidence>
<feature type="binding site" evidence="18">
    <location>
        <position position="169"/>
    </location>
    <ligand>
        <name>K(+)</name>
        <dbReference type="ChEBI" id="CHEBI:29103"/>
    </ligand>
</feature>
<keyword evidence="10 17" id="KW-0520">NAD</keyword>
<comment type="catalytic activity">
    <reaction evidence="15 17 19">
        <text>(6S)-NADHX + ADP = AMP + phosphate + NADH + H(+)</text>
        <dbReference type="Rhea" id="RHEA:32223"/>
        <dbReference type="ChEBI" id="CHEBI:15378"/>
        <dbReference type="ChEBI" id="CHEBI:43474"/>
        <dbReference type="ChEBI" id="CHEBI:57945"/>
        <dbReference type="ChEBI" id="CHEBI:64074"/>
        <dbReference type="ChEBI" id="CHEBI:456215"/>
        <dbReference type="ChEBI" id="CHEBI:456216"/>
        <dbReference type="EC" id="4.2.1.136"/>
    </reaction>
</comment>
<feature type="binding site" evidence="17">
    <location>
        <position position="456"/>
    </location>
    <ligand>
        <name>(6S)-NADPHX</name>
        <dbReference type="ChEBI" id="CHEBI:64076"/>
    </ligand>
</feature>
<keyword evidence="9 18" id="KW-0630">Potassium</keyword>
<dbReference type="CDD" id="cd01171">
    <property type="entry name" value="YXKO-related"/>
    <property type="match status" value="1"/>
</dbReference>
<name>U4QWY6_9FIRM</name>
<dbReference type="STRING" id="1330534.L323_19055"/>
<feature type="binding site" evidence="18">
    <location>
        <begin position="137"/>
        <end position="143"/>
    </location>
    <ligand>
        <name>(6S)-NADPHX</name>
        <dbReference type="ChEBI" id="CHEBI:64076"/>
    </ligand>
</feature>
<dbReference type="Proteomes" id="UP000016860">
    <property type="component" value="Unassembled WGS sequence"/>
</dbReference>
<keyword evidence="6 17" id="KW-0547">Nucleotide-binding</keyword>
<dbReference type="EMBL" id="ATAY01000094">
    <property type="protein sequence ID" value="EPR08056.1"/>
    <property type="molecule type" value="Genomic_DNA"/>
</dbReference>
<feature type="binding site" evidence="17">
    <location>
        <position position="455"/>
    </location>
    <ligand>
        <name>AMP</name>
        <dbReference type="ChEBI" id="CHEBI:456215"/>
    </ligand>
</feature>
<dbReference type="EC" id="4.2.1.136" evidence="19"/>
<evidence type="ECO:0000256" key="16">
    <source>
        <dbReference type="ARBA" id="ARBA00049209"/>
    </source>
</evidence>
<evidence type="ECO:0000256" key="11">
    <source>
        <dbReference type="ARBA" id="ARBA00023235"/>
    </source>
</evidence>
<dbReference type="RefSeq" id="WP_020817169.1">
    <property type="nucleotide sequence ID" value="NZ_ATAY01000094.1"/>
</dbReference>
<evidence type="ECO:0000256" key="4">
    <source>
        <dbReference type="ARBA" id="ARBA00009524"/>
    </source>
</evidence>
<feature type="binding site" evidence="18">
    <location>
        <position position="62"/>
    </location>
    <ligand>
        <name>K(+)</name>
        <dbReference type="ChEBI" id="CHEBI:29103"/>
    </ligand>
</feature>
<evidence type="ECO:0000256" key="18">
    <source>
        <dbReference type="HAMAP-Rule" id="MF_01966"/>
    </source>
</evidence>
<dbReference type="PANTHER" id="PTHR12592:SF0">
    <property type="entry name" value="ATP-DEPENDENT (S)-NAD(P)H-HYDRATE DEHYDRATASE"/>
    <property type="match status" value="1"/>
</dbReference>
<evidence type="ECO:0000256" key="15">
    <source>
        <dbReference type="ARBA" id="ARBA00048238"/>
    </source>
</evidence>
<evidence type="ECO:0000256" key="9">
    <source>
        <dbReference type="ARBA" id="ARBA00022958"/>
    </source>
</evidence>
<evidence type="ECO:0000259" key="21">
    <source>
        <dbReference type="PROSITE" id="PS51385"/>
    </source>
</evidence>
<dbReference type="SUPFAM" id="SSF64153">
    <property type="entry name" value="YjeF N-terminal domain-like"/>
    <property type="match status" value="1"/>
</dbReference>
<evidence type="ECO:0000256" key="6">
    <source>
        <dbReference type="ARBA" id="ARBA00022741"/>
    </source>
</evidence>
<evidence type="ECO:0000313" key="23">
    <source>
        <dbReference type="Proteomes" id="UP000016860"/>
    </source>
</evidence>
<dbReference type="AlphaFoldDB" id="U4QWY6"/>
<dbReference type="InterPro" id="IPR000631">
    <property type="entry name" value="CARKD"/>
</dbReference>
<evidence type="ECO:0000256" key="2">
    <source>
        <dbReference type="ARBA" id="ARBA00000909"/>
    </source>
</evidence>
<dbReference type="PANTHER" id="PTHR12592">
    <property type="entry name" value="ATP-DEPENDENT (S)-NAD(P)H-HYDRATE DEHYDRATASE FAMILY MEMBER"/>
    <property type="match status" value="1"/>
</dbReference>
<dbReference type="PIRSF" id="PIRSF017184">
    <property type="entry name" value="Nnr"/>
    <property type="match status" value="1"/>
</dbReference>
<comment type="cofactor">
    <cofactor evidence="17">
        <name>Mg(2+)</name>
        <dbReference type="ChEBI" id="CHEBI:18420"/>
    </cofactor>
</comment>
<comment type="caution">
    <text evidence="17">Lacks conserved residue(s) required for the propagation of feature annotation.</text>
</comment>
<dbReference type="PATRIC" id="fig|1330534.3.peg.3783"/>
<comment type="function">
    <text evidence="18">Catalyzes the epimerization of the S- and R-forms of NAD(P)HX, a damaged form of NAD(P)H that is a result of enzymatic or heat-dependent hydration. This is a prerequisite for the S-specific NAD(P)H-hydrate dehydratase to allow the repair of both epimers of NAD(P)HX.</text>
</comment>
<comment type="similarity">
    <text evidence="4 19">In the C-terminal section; belongs to the NnrD/CARKD family.</text>
</comment>